<dbReference type="Pfam" id="PF07637">
    <property type="entry name" value="PSD5"/>
    <property type="match status" value="1"/>
</dbReference>
<dbReference type="Pfam" id="PF07631">
    <property type="entry name" value="PSD4"/>
    <property type="match status" value="1"/>
</dbReference>
<dbReference type="RefSeq" id="WP_345682907.1">
    <property type="nucleotide sequence ID" value="NZ_BAABRO010000002.1"/>
</dbReference>
<evidence type="ECO:0000259" key="6">
    <source>
        <dbReference type="Pfam" id="PF07637"/>
    </source>
</evidence>
<dbReference type="InterPro" id="IPR013036">
    <property type="entry name" value="DUF1587"/>
</dbReference>
<dbReference type="Pfam" id="PF07626">
    <property type="entry name" value="PSD3"/>
    <property type="match status" value="1"/>
</dbReference>
<dbReference type="InterPro" id="IPR011429">
    <property type="entry name" value="Cyt_c_Planctomycete-type"/>
</dbReference>
<name>A0ABP9VNR3_9BACT</name>
<dbReference type="Proteomes" id="UP001416858">
    <property type="component" value="Unassembled WGS sequence"/>
</dbReference>
<feature type="domain" description="DUF1587" evidence="2">
    <location>
        <begin position="382"/>
        <end position="446"/>
    </location>
</feature>
<dbReference type="InterPro" id="IPR013320">
    <property type="entry name" value="ConA-like_dom_sf"/>
</dbReference>
<evidence type="ECO:0000259" key="2">
    <source>
        <dbReference type="Pfam" id="PF07626"/>
    </source>
</evidence>
<feature type="domain" description="DUF1585" evidence="1">
    <location>
        <begin position="802"/>
        <end position="869"/>
    </location>
</feature>
<feature type="domain" description="DUF1595" evidence="6">
    <location>
        <begin position="467"/>
        <end position="527"/>
    </location>
</feature>
<dbReference type="Pfam" id="PF13385">
    <property type="entry name" value="Laminin_G_3"/>
    <property type="match status" value="1"/>
</dbReference>
<proteinExistence type="predicted"/>
<accession>A0ABP9VNR3</accession>
<evidence type="ECO:0000259" key="5">
    <source>
        <dbReference type="Pfam" id="PF07635"/>
    </source>
</evidence>
<dbReference type="EMBL" id="BAABRO010000002">
    <property type="protein sequence ID" value="GAA5505925.1"/>
    <property type="molecule type" value="Genomic_DNA"/>
</dbReference>
<keyword evidence="8" id="KW-1185">Reference proteome</keyword>
<dbReference type="Gene3D" id="2.60.120.200">
    <property type="match status" value="1"/>
</dbReference>
<gene>
    <name evidence="7" type="ORF">Rcae01_01375</name>
</gene>
<dbReference type="Pfam" id="PF07635">
    <property type="entry name" value="PSCyt1"/>
    <property type="match status" value="1"/>
</dbReference>
<sequence length="883" mass="96456">MTNAHIKLPGTRKAIVYLLVAAMSIILVDTANAQRISSHLQTLYTFDEDQGDTVRDRSGAGKPLDLKIQAAKGVEWKNGALVIRSSTSIVSATPATKIIDSVKRSGEITIEAWIKPANNSQAGPARIVSLSSDTSQRNVTLGQDKDMVDIRLRSSKTDRNGLPSMASPRKSLQPKLTHVVFTRDRKGTATIYLDGRKVANRHVAGDLGNWDAMHRLILANEATGDRPWIGELHMVAIFASALTESQVQQNFAAGSKPSPPKPPSLASVSASLFEHDVAPLFAKHCLECHDSAIKKGDLDLSRKTAALAGGESGEVIVPGKSADSLLWQSVSSDEMPKDRAPLSNDEKAALKRWLDSGAVYSVDRIDPVIYVHGGGSSDVWVQRLTVTEYITTIRRAVEVDIAKEAQAILPPDLRADGFRNTAYNLSVDLKHVEAYARLAEITVQRMDVKKFAARFSKSTKLSTDDTMRDHVAAMGKWMFRGPLSEREINAYSGIATTVASAGGDFEQAMAYIIEAMLQSPRFIYRVERQHDAGGSREVDSYELASRLSYILWGAPPDEALMQAADRGELQDAAKLNAQVKRMLNDPLAKDRSAEFVSEWLNLPRLRNMRPDPKRFPNWNAKLADDMRDETLAYFHDVVWKEDRPLSDLLDAQFTYATPELATHYGLKPIGNGLQRYDVSSVPGRGGLLTQGSVLTIGGDGASMVSRGLFVLDDLLRGTINAPPPCVNTTPPPTKAGLTQRGIAEQRIADVKCGVCHVRFEPLAFGLEKFDGVGVYHELDQFGNKLRDDGEVLFPGDAKPVKYQSSAELMKVLSGSDRVRESLTWKVTQFATGRPLTAADAPIVAAIHKSAQSAGGTYPSLMTAIVLSDLVQKSRPTETRHTGK</sequence>
<dbReference type="PANTHER" id="PTHR35889">
    <property type="entry name" value="CYCLOINULO-OLIGOSACCHARIDE FRUCTANOTRANSFERASE-RELATED"/>
    <property type="match status" value="1"/>
</dbReference>
<dbReference type="InterPro" id="IPR011478">
    <property type="entry name" value="DUF1585"/>
</dbReference>
<dbReference type="Pfam" id="PF07627">
    <property type="entry name" value="PSCyt3"/>
    <property type="match status" value="1"/>
</dbReference>
<evidence type="ECO:0000259" key="3">
    <source>
        <dbReference type="Pfam" id="PF07627"/>
    </source>
</evidence>
<feature type="domain" description="DUF1592" evidence="4">
    <location>
        <begin position="539"/>
        <end position="666"/>
    </location>
</feature>
<feature type="domain" description="DUF1588" evidence="3">
    <location>
        <begin position="684"/>
        <end position="777"/>
    </location>
</feature>
<dbReference type="InterPro" id="IPR013039">
    <property type="entry name" value="DUF1588"/>
</dbReference>
<evidence type="ECO:0000313" key="7">
    <source>
        <dbReference type="EMBL" id="GAA5505925.1"/>
    </source>
</evidence>
<evidence type="ECO:0000313" key="8">
    <source>
        <dbReference type="Proteomes" id="UP001416858"/>
    </source>
</evidence>
<dbReference type="SUPFAM" id="SSF49899">
    <property type="entry name" value="Concanavalin A-like lectins/glucanases"/>
    <property type="match status" value="1"/>
</dbReference>
<dbReference type="InterPro" id="IPR013042">
    <property type="entry name" value="DUF1592"/>
</dbReference>
<dbReference type="InterPro" id="IPR013043">
    <property type="entry name" value="DUF1595"/>
</dbReference>
<evidence type="ECO:0008006" key="9">
    <source>
        <dbReference type="Google" id="ProtNLM"/>
    </source>
</evidence>
<dbReference type="Pfam" id="PF07624">
    <property type="entry name" value="PSD2"/>
    <property type="match status" value="1"/>
</dbReference>
<protein>
    <recommendedName>
        <fullName evidence="9">Planctomycete cytochrome C</fullName>
    </recommendedName>
</protein>
<evidence type="ECO:0000259" key="1">
    <source>
        <dbReference type="Pfam" id="PF07624"/>
    </source>
</evidence>
<feature type="domain" description="Cytochrome C Planctomycete-type" evidence="5">
    <location>
        <begin position="285"/>
        <end position="337"/>
    </location>
</feature>
<dbReference type="PANTHER" id="PTHR35889:SF3">
    <property type="entry name" value="F-BOX DOMAIN-CONTAINING PROTEIN"/>
    <property type="match status" value="1"/>
</dbReference>
<evidence type="ECO:0000259" key="4">
    <source>
        <dbReference type="Pfam" id="PF07631"/>
    </source>
</evidence>
<organism evidence="7 8">
    <name type="scientific">Novipirellula caenicola</name>
    <dbReference type="NCBI Taxonomy" id="1536901"/>
    <lineage>
        <taxon>Bacteria</taxon>
        <taxon>Pseudomonadati</taxon>
        <taxon>Planctomycetota</taxon>
        <taxon>Planctomycetia</taxon>
        <taxon>Pirellulales</taxon>
        <taxon>Pirellulaceae</taxon>
        <taxon>Novipirellula</taxon>
    </lineage>
</organism>
<reference evidence="7 8" key="1">
    <citation type="submission" date="2024-02" db="EMBL/GenBank/DDBJ databases">
        <title>Rhodopirellula caenicola NBRC 110016.</title>
        <authorList>
            <person name="Ichikawa N."/>
            <person name="Katano-Makiyama Y."/>
            <person name="Hidaka K."/>
        </authorList>
    </citation>
    <scope>NUCLEOTIDE SEQUENCE [LARGE SCALE GENOMIC DNA]</scope>
    <source>
        <strain evidence="7 8">NBRC 110016</strain>
    </source>
</reference>
<comment type="caution">
    <text evidence="7">The sequence shown here is derived from an EMBL/GenBank/DDBJ whole genome shotgun (WGS) entry which is preliminary data.</text>
</comment>